<keyword evidence="2" id="KW-1185">Reference proteome</keyword>
<dbReference type="EMBL" id="NIZW01000007">
    <property type="protein sequence ID" value="PHQ35476.1"/>
    <property type="molecule type" value="Genomic_DNA"/>
</dbReference>
<accession>A0A2G1W8Y3</accession>
<dbReference type="Proteomes" id="UP000225740">
    <property type="component" value="Unassembled WGS sequence"/>
</dbReference>
<dbReference type="AlphaFoldDB" id="A0A2G1W8Y3"/>
<reference evidence="1 2" key="1">
    <citation type="submission" date="2017-06" db="EMBL/GenBank/DDBJ databases">
        <title>Description of Rhodopirellula bahusiensis sp. nov.</title>
        <authorList>
            <person name="Kizina J."/>
            <person name="Harder J."/>
        </authorList>
    </citation>
    <scope>NUCLEOTIDE SEQUENCE [LARGE SCALE GENOMIC DNA]</scope>
    <source>
        <strain evidence="1 2">SWK21</strain>
    </source>
</reference>
<organism evidence="1 2">
    <name type="scientific">Rhodopirellula bahusiensis</name>
    <dbReference type="NCBI Taxonomy" id="2014065"/>
    <lineage>
        <taxon>Bacteria</taxon>
        <taxon>Pseudomonadati</taxon>
        <taxon>Planctomycetota</taxon>
        <taxon>Planctomycetia</taxon>
        <taxon>Pirellulales</taxon>
        <taxon>Pirellulaceae</taxon>
        <taxon>Rhodopirellula</taxon>
    </lineage>
</organism>
<comment type="caution">
    <text evidence="1">The sequence shown here is derived from an EMBL/GenBank/DDBJ whole genome shotgun (WGS) entry which is preliminary data.</text>
</comment>
<evidence type="ECO:0000313" key="2">
    <source>
        <dbReference type="Proteomes" id="UP000225740"/>
    </source>
</evidence>
<evidence type="ECO:0000313" key="1">
    <source>
        <dbReference type="EMBL" id="PHQ35476.1"/>
    </source>
</evidence>
<proteinExistence type="predicted"/>
<sequence length="66" mass="7181">MPDFPVFRAGVSVALVSIATRRVDDTSLQGIASTRRSTRLTGLLPWKATVTVDEANPLEIDQGRAR</sequence>
<name>A0A2G1W8Y3_9BACT</name>
<gene>
    <name evidence="1" type="ORF">CEE69_10820</name>
</gene>
<protein>
    <submittedName>
        <fullName evidence="1">Uncharacterized protein</fullName>
    </submittedName>
</protein>